<proteinExistence type="predicted"/>
<evidence type="ECO:0000313" key="2">
    <source>
        <dbReference type="Proteomes" id="UP000236723"/>
    </source>
</evidence>
<dbReference type="AlphaFoldDB" id="A0A1H5TAX4"/>
<gene>
    <name evidence="1" type="ORF">SAMN04489712_101549</name>
</gene>
<keyword evidence="2" id="KW-1185">Reference proteome</keyword>
<name>A0A1H5TAX4_9ACTN</name>
<dbReference type="OrthoDB" id="3789340at2"/>
<dbReference type="EMBL" id="FNVO01000001">
    <property type="protein sequence ID" value="SEF59939.1"/>
    <property type="molecule type" value="Genomic_DNA"/>
</dbReference>
<dbReference type="RefSeq" id="WP_103935967.1">
    <property type="nucleotide sequence ID" value="NZ_FNVO01000001.1"/>
</dbReference>
<protein>
    <submittedName>
        <fullName evidence="1">Uncharacterized protein</fullName>
    </submittedName>
</protein>
<organism evidence="1 2">
    <name type="scientific">Thermomonospora echinospora</name>
    <dbReference type="NCBI Taxonomy" id="1992"/>
    <lineage>
        <taxon>Bacteria</taxon>
        <taxon>Bacillati</taxon>
        <taxon>Actinomycetota</taxon>
        <taxon>Actinomycetes</taxon>
        <taxon>Streptosporangiales</taxon>
        <taxon>Thermomonosporaceae</taxon>
        <taxon>Thermomonospora</taxon>
    </lineage>
</organism>
<evidence type="ECO:0000313" key="1">
    <source>
        <dbReference type="EMBL" id="SEF59939.1"/>
    </source>
</evidence>
<accession>A0A1H5TAX4</accession>
<sequence>MTANRTDVPRYLESERLDEITRMLTELASEVWILRDRTLVLEHLLRERGCLDEGAVEALRPTGELLARLGEERGAFVSRVFGAVLDTDTRVAAATREAAGR</sequence>
<dbReference type="Proteomes" id="UP000236723">
    <property type="component" value="Unassembled WGS sequence"/>
</dbReference>
<reference evidence="2" key="1">
    <citation type="submission" date="2016-10" db="EMBL/GenBank/DDBJ databases">
        <authorList>
            <person name="Varghese N."/>
            <person name="Submissions S."/>
        </authorList>
    </citation>
    <scope>NUCLEOTIDE SEQUENCE [LARGE SCALE GENOMIC DNA]</scope>
    <source>
        <strain evidence="2">DSM 43163</strain>
    </source>
</reference>